<evidence type="ECO:0000256" key="1">
    <source>
        <dbReference type="SAM" id="MobiDB-lite"/>
    </source>
</evidence>
<dbReference type="AlphaFoldDB" id="A0A9P7KIA9"/>
<gene>
    <name evidence="2" type="ORF">H0H81_011377</name>
</gene>
<dbReference type="EMBL" id="JABCKI010000386">
    <property type="protein sequence ID" value="KAG5650684.1"/>
    <property type="molecule type" value="Genomic_DNA"/>
</dbReference>
<evidence type="ECO:0000313" key="2">
    <source>
        <dbReference type="EMBL" id="KAG5650684.1"/>
    </source>
</evidence>
<keyword evidence="3" id="KW-1185">Reference proteome</keyword>
<feature type="region of interest" description="Disordered" evidence="1">
    <location>
        <begin position="30"/>
        <end position="67"/>
    </location>
</feature>
<dbReference type="OrthoDB" id="3028799at2759"/>
<feature type="compositionally biased region" description="Acidic residues" evidence="1">
    <location>
        <begin position="54"/>
        <end position="64"/>
    </location>
</feature>
<reference evidence="2" key="1">
    <citation type="submission" date="2021-02" db="EMBL/GenBank/DDBJ databases">
        <authorList>
            <person name="Nieuwenhuis M."/>
            <person name="Van De Peppel L.J.J."/>
        </authorList>
    </citation>
    <scope>NUCLEOTIDE SEQUENCE</scope>
    <source>
        <strain evidence="2">D49</strain>
    </source>
</reference>
<accession>A0A9P7KIA9</accession>
<comment type="caution">
    <text evidence="2">The sequence shown here is derived from an EMBL/GenBank/DDBJ whole genome shotgun (WGS) entry which is preliminary data.</text>
</comment>
<sequence length="178" mass="19986">MPRSTERQDFADALEEAFIVQLMMELEEKVERELASSSDDESDSSGGSGKADESPAEMEESDDDKDMKPLSETLLEGLAEAFVNRYHNQRGKISKSKINLDLLLGNYKTSRPDVFQSYFRVTPACFDVLVEAISSHMVFRSGTSNDQMPRTAWSTGLRGIFLRHGTRLLGNGDRLVER</sequence>
<name>A0A9P7KIA9_9AGAR</name>
<evidence type="ECO:0000313" key="3">
    <source>
        <dbReference type="Proteomes" id="UP000717328"/>
    </source>
</evidence>
<protein>
    <submittedName>
        <fullName evidence="2">Uncharacterized protein</fullName>
    </submittedName>
</protein>
<proteinExistence type="predicted"/>
<dbReference type="Proteomes" id="UP000717328">
    <property type="component" value="Unassembled WGS sequence"/>
</dbReference>
<organism evidence="2 3">
    <name type="scientific">Sphagnurus paluster</name>
    <dbReference type="NCBI Taxonomy" id="117069"/>
    <lineage>
        <taxon>Eukaryota</taxon>
        <taxon>Fungi</taxon>
        <taxon>Dikarya</taxon>
        <taxon>Basidiomycota</taxon>
        <taxon>Agaricomycotina</taxon>
        <taxon>Agaricomycetes</taxon>
        <taxon>Agaricomycetidae</taxon>
        <taxon>Agaricales</taxon>
        <taxon>Tricholomatineae</taxon>
        <taxon>Lyophyllaceae</taxon>
        <taxon>Sphagnurus</taxon>
    </lineage>
</organism>
<reference evidence="2" key="2">
    <citation type="submission" date="2021-10" db="EMBL/GenBank/DDBJ databases">
        <title>Phylogenomics reveals ancestral predisposition of the termite-cultivated fungus Termitomyces towards a domesticated lifestyle.</title>
        <authorList>
            <person name="Auxier B."/>
            <person name="Grum-Grzhimaylo A."/>
            <person name="Cardenas M.E."/>
            <person name="Lodge J.D."/>
            <person name="Laessoe T."/>
            <person name="Pedersen O."/>
            <person name="Smith M.E."/>
            <person name="Kuyper T.W."/>
            <person name="Franco-Molano E.A."/>
            <person name="Baroni T.J."/>
            <person name="Aanen D.K."/>
        </authorList>
    </citation>
    <scope>NUCLEOTIDE SEQUENCE</scope>
    <source>
        <strain evidence="2">D49</strain>
    </source>
</reference>